<dbReference type="eggNOG" id="arCOG04086">
    <property type="taxonomic scope" value="Archaea"/>
</dbReference>
<dbReference type="CDD" id="cd01657">
    <property type="entry name" value="Ribosomal_L7_archeal_euk"/>
    <property type="match status" value="1"/>
</dbReference>
<comment type="similarity">
    <text evidence="1 4">Belongs to the universal ribosomal protein uL30 family.</text>
</comment>
<dbReference type="GO" id="GO:0022625">
    <property type="term" value="C:cytosolic large ribosomal subunit"/>
    <property type="evidence" value="ECO:0007669"/>
    <property type="project" value="UniProtKB-UniRule"/>
</dbReference>
<dbReference type="GO" id="GO:0006412">
    <property type="term" value="P:translation"/>
    <property type="evidence" value="ECO:0007669"/>
    <property type="project" value="UniProtKB-UniRule"/>
</dbReference>
<evidence type="ECO:0000256" key="2">
    <source>
        <dbReference type="ARBA" id="ARBA00022980"/>
    </source>
</evidence>
<dbReference type="InterPro" id="IPR036919">
    <property type="entry name" value="Ribo_uL30_ferredoxin-like_sf"/>
</dbReference>
<dbReference type="PANTHER" id="PTHR11524:SF16">
    <property type="entry name" value="LARGE RIBOSOMAL SUBUNIT PROTEIN UL30"/>
    <property type="match status" value="1"/>
</dbReference>
<dbReference type="InterPro" id="IPR005997">
    <property type="entry name" value="Ribosomal_uL30_arc"/>
</dbReference>
<dbReference type="InterPro" id="IPR018038">
    <property type="entry name" value="Ribosomal_uL30_CS"/>
</dbReference>
<accession>A0A0A7GHF7</accession>
<feature type="domain" description="Large ribosomal subunit protein uL30-like ferredoxin-like fold" evidence="5">
    <location>
        <begin position="2"/>
        <end position="52"/>
    </location>
</feature>
<proteinExistence type="inferred from homology"/>
<dbReference type="NCBIfam" id="NF004711">
    <property type="entry name" value="PRK06049.1"/>
    <property type="match status" value="1"/>
</dbReference>
<dbReference type="PANTHER" id="PTHR11524">
    <property type="entry name" value="60S RIBOSOMAL PROTEIN L7"/>
    <property type="match status" value="1"/>
</dbReference>
<dbReference type="KEGG" id="gac:GACE_2242"/>
<evidence type="ECO:0000256" key="4">
    <source>
        <dbReference type="HAMAP-Rule" id="MF_01371"/>
    </source>
</evidence>
<evidence type="ECO:0000313" key="7">
    <source>
        <dbReference type="Proteomes" id="UP000030624"/>
    </source>
</evidence>
<dbReference type="HAMAP" id="MF_01371_A">
    <property type="entry name" value="Ribosomal_uL30_A"/>
    <property type="match status" value="1"/>
</dbReference>
<dbReference type="EMBL" id="CP009552">
    <property type="protein sequence ID" value="AIY91263.1"/>
    <property type="molecule type" value="Genomic_DNA"/>
</dbReference>
<sequence length="153" mass="17745">MLAVIRLRGQIDVHRKIKDTLRLLRLHKRYHCVIVPDTPSYRGMLQIVKDYVAYGEIDAETLALLLRNRGRLVGNRRLTDEYVKEKTGYENIDEFAKAVVEGKASLKDLPELKPVFRLHPPRGGLKSIKWHYGYGGDLGYHGEDISKLIYRMR</sequence>
<keyword evidence="3 4" id="KW-0687">Ribonucleoprotein</keyword>
<protein>
    <recommendedName>
        <fullName evidence="4">Large ribosomal subunit protein uL30</fullName>
    </recommendedName>
</protein>
<dbReference type="SUPFAM" id="SSF55129">
    <property type="entry name" value="Ribosomal protein L30p/L7e"/>
    <property type="match status" value="1"/>
</dbReference>
<dbReference type="HOGENOM" id="CLU_055156_6_0_2"/>
<organism evidence="6 7">
    <name type="scientific">Geoglobus acetivorans</name>
    <dbReference type="NCBI Taxonomy" id="565033"/>
    <lineage>
        <taxon>Archaea</taxon>
        <taxon>Methanobacteriati</taxon>
        <taxon>Methanobacteriota</taxon>
        <taxon>Archaeoglobi</taxon>
        <taxon>Archaeoglobales</taxon>
        <taxon>Archaeoglobaceae</taxon>
        <taxon>Geoglobus</taxon>
    </lineage>
</organism>
<dbReference type="GO" id="GO:0000463">
    <property type="term" value="P:maturation of LSU-rRNA from tricistronic rRNA transcript (SSU-rRNA, 5.8S rRNA, LSU-rRNA)"/>
    <property type="evidence" value="ECO:0007669"/>
    <property type="project" value="TreeGrafter"/>
</dbReference>
<dbReference type="InterPro" id="IPR035808">
    <property type="entry name" value="Ribosomal_uL30_euk_arc"/>
</dbReference>
<comment type="subunit">
    <text evidence="4">Part of the 50S ribosomal subunit.</text>
</comment>
<keyword evidence="2 4" id="KW-0689">Ribosomal protein</keyword>
<dbReference type="RefSeq" id="WP_048093945.1">
    <property type="nucleotide sequence ID" value="NZ_CP009552.1"/>
</dbReference>
<reference evidence="6 7" key="1">
    <citation type="journal article" date="2015" name="Appl. Environ. Microbiol.">
        <title>The Geoglobus acetivorans genome: Fe(III) reduction, acetate utilization, autotrophic growth, and degradation of aromatic compounds in a hyperthermophilic archaeon.</title>
        <authorList>
            <person name="Mardanov A.V."/>
            <person name="Slododkina G.B."/>
            <person name="Slobodkin A.I."/>
            <person name="Beletsky A.V."/>
            <person name="Gavrilov S.N."/>
            <person name="Kublanov I.V."/>
            <person name="Bonch-Osmolovskaya E.A."/>
            <person name="Skryabin K.G."/>
            <person name="Ravin N.V."/>
        </authorList>
    </citation>
    <scope>NUCLEOTIDE SEQUENCE [LARGE SCALE GENOMIC DNA]</scope>
    <source>
        <strain evidence="6 7">SBH6</strain>
    </source>
</reference>
<dbReference type="GeneID" id="24798805"/>
<dbReference type="Gene3D" id="3.30.1390.20">
    <property type="entry name" value="Ribosomal protein L30, ferredoxin-like fold domain"/>
    <property type="match status" value="1"/>
</dbReference>
<name>A0A0A7GHF7_GEOAI</name>
<evidence type="ECO:0000256" key="3">
    <source>
        <dbReference type="ARBA" id="ARBA00023274"/>
    </source>
</evidence>
<dbReference type="InterPro" id="IPR039699">
    <property type="entry name" value="Ribosomal_uL30"/>
</dbReference>
<evidence type="ECO:0000259" key="5">
    <source>
        <dbReference type="Pfam" id="PF00327"/>
    </source>
</evidence>
<dbReference type="NCBIfam" id="TIGR01309">
    <property type="entry name" value="uL30_arch"/>
    <property type="match status" value="1"/>
</dbReference>
<dbReference type="PROSITE" id="PS00634">
    <property type="entry name" value="RIBOSOMAL_L30"/>
    <property type="match status" value="1"/>
</dbReference>
<dbReference type="InterPro" id="IPR016082">
    <property type="entry name" value="Ribosomal_uL30_ferredoxin-like"/>
</dbReference>
<dbReference type="Proteomes" id="UP000030624">
    <property type="component" value="Chromosome"/>
</dbReference>
<dbReference type="GO" id="GO:0003723">
    <property type="term" value="F:RNA binding"/>
    <property type="evidence" value="ECO:0007669"/>
    <property type="project" value="TreeGrafter"/>
</dbReference>
<dbReference type="Gene3D" id="1.10.15.30">
    <property type="match status" value="1"/>
</dbReference>
<dbReference type="Pfam" id="PF00327">
    <property type="entry name" value="Ribosomal_L30"/>
    <property type="match status" value="1"/>
</dbReference>
<evidence type="ECO:0000256" key="1">
    <source>
        <dbReference type="ARBA" id="ARBA00007594"/>
    </source>
</evidence>
<dbReference type="GO" id="GO:0003735">
    <property type="term" value="F:structural constituent of ribosome"/>
    <property type="evidence" value="ECO:0007669"/>
    <property type="project" value="UniProtKB-UniRule"/>
</dbReference>
<dbReference type="STRING" id="565033.GACE_2242"/>
<evidence type="ECO:0000313" key="6">
    <source>
        <dbReference type="EMBL" id="AIY91263.1"/>
    </source>
</evidence>
<gene>
    <name evidence="4" type="primary">rpl30</name>
    <name evidence="6" type="ORF">GACE_2242</name>
</gene>
<dbReference type="AlphaFoldDB" id="A0A0A7GHF7"/>
<dbReference type="FunFam" id="1.10.15.30:FF:000002">
    <property type="entry name" value="50S ribosomal protein L30"/>
    <property type="match status" value="1"/>
</dbReference>